<dbReference type="AlphaFoldDB" id="A0A9D2NJ85"/>
<organism evidence="2 3">
    <name type="scientific">Candidatus Eisenbergiella merdavium</name>
    <dbReference type="NCBI Taxonomy" id="2838551"/>
    <lineage>
        <taxon>Bacteria</taxon>
        <taxon>Bacillati</taxon>
        <taxon>Bacillota</taxon>
        <taxon>Clostridia</taxon>
        <taxon>Lachnospirales</taxon>
        <taxon>Lachnospiraceae</taxon>
        <taxon>Eisenbergiella</taxon>
    </lineage>
</organism>
<evidence type="ECO:0000259" key="1">
    <source>
        <dbReference type="Pfam" id="PF03009"/>
    </source>
</evidence>
<accession>A0A9D2NJ85</accession>
<gene>
    <name evidence="2" type="ORF">H9761_13710</name>
</gene>
<evidence type="ECO:0000313" key="3">
    <source>
        <dbReference type="Proteomes" id="UP000823891"/>
    </source>
</evidence>
<sequence>MITAHSGCDGTPENSLEFLRTALLSEADAVEVDVRKNGEGKLILSHDETEEDAVTLEEAFRMAEGIPKKKINCDLKQKGLEEEIYRLALEYGMESRLIFTGDVNPQLFRKESRAFPSVVWYANLEVFLPDAFRLLKSKEGPNKAGELLSEVLCEMEAYAAAGINWHYSLAEQVLKQAKEKGIGVSVWTVDEEELQRKFLREHVDNITTKRLKRLITIRDEERL</sequence>
<feature type="domain" description="GP-PDE" evidence="1">
    <location>
        <begin position="11"/>
        <end position="49"/>
    </location>
</feature>
<dbReference type="EMBL" id="DWWS01000047">
    <property type="protein sequence ID" value="HJC24739.1"/>
    <property type="molecule type" value="Genomic_DNA"/>
</dbReference>
<dbReference type="PANTHER" id="PTHR46211">
    <property type="entry name" value="GLYCEROPHOSPHORYL DIESTER PHOSPHODIESTERASE"/>
    <property type="match status" value="1"/>
</dbReference>
<dbReference type="GO" id="GO:0006629">
    <property type="term" value="P:lipid metabolic process"/>
    <property type="evidence" value="ECO:0007669"/>
    <property type="project" value="InterPro"/>
</dbReference>
<dbReference type="InterPro" id="IPR017946">
    <property type="entry name" value="PLC-like_Pdiesterase_TIM-brl"/>
</dbReference>
<proteinExistence type="predicted"/>
<dbReference type="Pfam" id="PF03009">
    <property type="entry name" value="GDPD"/>
    <property type="match status" value="1"/>
</dbReference>
<comment type="caution">
    <text evidence="2">The sequence shown here is derived from an EMBL/GenBank/DDBJ whole genome shotgun (WGS) entry which is preliminary data.</text>
</comment>
<dbReference type="SUPFAM" id="SSF51695">
    <property type="entry name" value="PLC-like phosphodiesterases"/>
    <property type="match status" value="1"/>
</dbReference>
<reference evidence="2" key="2">
    <citation type="submission" date="2021-04" db="EMBL/GenBank/DDBJ databases">
        <authorList>
            <person name="Gilroy R."/>
        </authorList>
    </citation>
    <scope>NUCLEOTIDE SEQUENCE</scope>
    <source>
        <strain evidence="2">USAMLcec2-132</strain>
    </source>
</reference>
<dbReference type="Proteomes" id="UP000823891">
    <property type="component" value="Unassembled WGS sequence"/>
</dbReference>
<evidence type="ECO:0000313" key="2">
    <source>
        <dbReference type="EMBL" id="HJC24739.1"/>
    </source>
</evidence>
<dbReference type="GO" id="GO:0008081">
    <property type="term" value="F:phosphoric diester hydrolase activity"/>
    <property type="evidence" value="ECO:0007669"/>
    <property type="project" value="InterPro"/>
</dbReference>
<dbReference type="Gene3D" id="3.20.20.190">
    <property type="entry name" value="Phosphatidylinositol (PI) phosphodiesterase"/>
    <property type="match status" value="2"/>
</dbReference>
<dbReference type="PANTHER" id="PTHR46211:SF1">
    <property type="entry name" value="GLYCEROPHOSPHODIESTER PHOSPHODIESTERASE, CYTOPLASMIC"/>
    <property type="match status" value="1"/>
</dbReference>
<dbReference type="InterPro" id="IPR030395">
    <property type="entry name" value="GP_PDE_dom"/>
</dbReference>
<dbReference type="CDD" id="cd08556">
    <property type="entry name" value="GDPD"/>
    <property type="match status" value="1"/>
</dbReference>
<protein>
    <submittedName>
        <fullName evidence="2">Glycerophosphodiester phosphodiesterase</fullName>
    </submittedName>
</protein>
<reference evidence="2" key="1">
    <citation type="journal article" date="2021" name="PeerJ">
        <title>Extensive microbial diversity within the chicken gut microbiome revealed by metagenomics and culture.</title>
        <authorList>
            <person name="Gilroy R."/>
            <person name="Ravi A."/>
            <person name="Getino M."/>
            <person name="Pursley I."/>
            <person name="Horton D.L."/>
            <person name="Alikhan N.F."/>
            <person name="Baker D."/>
            <person name="Gharbi K."/>
            <person name="Hall N."/>
            <person name="Watson M."/>
            <person name="Adriaenssens E.M."/>
            <person name="Foster-Nyarko E."/>
            <person name="Jarju S."/>
            <person name="Secka A."/>
            <person name="Antonio M."/>
            <person name="Oren A."/>
            <person name="Chaudhuri R.R."/>
            <person name="La Ragione R."/>
            <person name="Hildebrand F."/>
            <person name="Pallen M.J."/>
        </authorList>
    </citation>
    <scope>NUCLEOTIDE SEQUENCE</scope>
    <source>
        <strain evidence="2">USAMLcec2-132</strain>
    </source>
</reference>
<name>A0A9D2NJ85_9FIRM</name>